<dbReference type="Proteomes" id="UP000649617">
    <property type="component" value="Unassembled WGS sequence"/>
</dbReference>
<keyword evidence="2" id="KW-1185">Reference proteome</keyword>
<dbReference type="EMBL" id="CAJNIZ010004681">
    <property type="protein sequence ID" value="CAE7235050.1"/>
    <property type="molecule type" value="Genomic_DNA"/>
</dbReference>
<evidence type="ECO:0000313" key="1">
    <source>
        <dbReference type="EMBL" id="CAE7235050.1"/>
    </source>
</evidence>
<gene>
    <name evidence="1" type="primary">RYR1</name>
    <name evidence="1" type="ORF">SPIL2461_LOCUS3768</name>
</gene>
<dbReference type="AlphaFoldDB" id="A0A812KS75"/>
<sequence length="99" mass="11426">MKLFFEENVLMELMMEVHVRIEARDVRAALLRTSGDISKPHGVEKDTVDRDITMNQVYFEIEVNHSDVVFLENFSQPILQAPLFKTQPEACDLQSLCDV</sequence>
<evidence type="ECO:0000313" key="2">
    <source>
        <dbReference type="Proteomes" id="UP000649617"/>
    </source>
</evidence>
<reference evidence="1" key="1">
    <citation type="submission" date="2021-02" db="EMBL/GenBank/DDBJ databases">
        <authorList>
            <person name="Dougan E. K."/>
            <person name="Rhodes N."/>
            <person name="Thang M."/>
            <person name="Chan C."/>
        </authorList>
    </citation>
    <scope>NUCLEOTIDE SEQUENCE</scope>
</reference>
<organism evidence="1 2">
    <name type="scientific">Symbiodinium pilosum</name>
    <name type="common">Dinoflagellate</name>
    <dbReference type="NCBI Taxonomy" id="2952"/>
    <lineage>
        <taxon>Eukaryota</taxon>
        <taxon>Sar</taxon>
        <taxon>Alveolata</taxon>
        <taxon>Dinophyceae</taxon>
        <taxon>Suessiales</taxon>
        <taxon>Symbiodiniaceae</taxon>
        <taxon>Symbiodinium</taxon>
    </lineage>
</organism>
<protein>
    <submittedName>
        <fullName evidence="1">RYR1 protein</fullName>
    </submittedName>
</protein>
<accession>A0A812KS75</accession>
<proteinExistence type="predicted"/>
<name>A0A812KS75_SYMPI</name>
<comment type="caution">
    <text evidence="1">The sequence shown here is derived from an EMBL/GenBank/DDBJ whole genome shotgun (WGS) entry which is preliminary data.</text>
</comment>